<sequence>MLNQRKVLPTATKASSEVLSKAMRDAANTKSTYTLLYFGVHGLGEVTRSIFVYADVEYEPIIPDWPAMKAQTPFGYLPVLYETTSTGVVLELTESSSVERYLARKFNLLGANEMEEHRVGEYVNSACWIWSQILSKFLFSPVETRNQTVPEFYKGPIASWTQIHERHLRENGSNGHYVGNAFTWADLRTLALVQILLIMVPKGLERERDEVFSPEVTPELWRLRETALAHPRLGKWLRSEKYDELTDGTKEFFKF</sequence>
<feature type="domain" description="GST C-terminal" evidence="2">
    <location>
        <begin position="112"/>
        <end position="245"/>
    </location>
</feature>
<organism evidence="3 4">
    <name type="scientific">Lunasporangiospora selenospora</name>
    <dbReference type="NCBI Taxonomy" id="979761"/>
    <lineage>
        <taxon>Eukaryota</taxon>
        <taxon>Fungi</taxon>
        <taxon>Fungi incertae sedis</taxon>
        <taxon>Mucoromycota</taxon>
        <taxon>Mortierellomycotina</taxon>
        <taxon>Mortierellomycetes</taxon>
        <taxon>Mortierellales</taxon>
        <taxon>Mortierellaceae</taxon>
        <taxon>Lunasporangiospora</taxon>
    </lineage>
</organism>
<dbReference type="InterPro" id="IPR036282">
    <property type="entry name" value="Glutathione-S-Trfase_C_sf"/>
</dbReference>
<keyword evidence="4" id="KW-1185">Reference proteome</keyword>
<dbReference type="Gene3D" id="3.40.30.10">
    <property type="entry name" value="Glutaredoxin"/>
    <property type="match status" value="1"/>
</dbReference>
<proteinExistence type="predicted"/>
<name>A0A9P6KBL7_9FUNG</name>
<dbReference type="CDD" id="cd03039">
    <property type="entry name" value="GST_N_Sigma_like"/>
    <property type="match status" value="1"/>
</dbReference>
<dbReference type="InterPro" id="IPR004045">
    <property type="entry name" value="Glutathione_S-Trfase_N"/>
</dbReference>
<evidence type="ECO:0000259" key="2">
    <source>
        <dbReference type="PROSITE" id="PS50405"/>
    </source>
</evidence>
<dbReference type="PANTHER" id="PTHR11571">
    <property type="entry name" value="GLUTATHIONE S-TRANSFERASE"/>
    <property type="match status" value="1"/>
</dbReference>
<dbReference type="SUPFAM" id="SSF47616">
    <property type="entry name" value="GST C-terminal domain-like"/>
    <property type="match status" value="1"/>
</dbReference>
<evidence type="ECO:0000259" key="1">
    <source>
        <dbReference type="PROSITE" id="PS50404"/>
    </source>
</evidence>
<dbReference type="InterPro" id="IPR010987">
    <property type="entry name" value="Glutathione-S-Trfase_C-like"/>
</dbReference>
<evidence type="ECO:0000313" key="4">
    <source>
        <dbReference type="Proteomes" id="UP000780801"/>
    </source>
</evidence>
<dbReference type="SFLD" id="SFLDS00019">
    <property type="entry name" value="Glutathione_Transferase_(cytos"/>
    <property type="match status" value="1"/>
</dbReference>
<dbReference type="InterPro" id="IPR050213">
    <property type="entry name" value="GST_superfamily"/>
</dbReference>
<accession>A0A9P6KBL7</accession>
<dbReference type="InterPro" id="IPR040079">
    <property type="entry name" value="Glutathione_S-Trfase"/>
</dbReference>
<dbReference type="PROSITE" id="PS50405">
    <property type="entry name" value="GST_CTER"/>
    <property type="match status" value="1"/>
</dbReference>
<comment type="caution">
    <text evidence="3">The sequence shown here is derived from an EMBL/GenBank/DDBJ whole genome shotgun (WGS) entry which is preliminary data.</text>
</comment>
<dbReference type="Pfam" id="PF14497">
    <property type="entry name" value="GST_C_3"/>
    <property type="match status" value="1"/>
</dbReference>
<feature type="domain" description="GST N-terminal" evidence="1">
    <location>
        <begin position="31"/>
        <end position="110"/>
    </location>
</feature>
<dbReference type="AlphaFoldDB" id="A0A9P6KBL7"/>
<dbReference type="SUPFAM" id="SSF52833">
    <property type="entry name" value="Thioredoxin-like"/>
    <property type="match status" value="1"/>
</dbReference>
<dbReference type="InterPro" id="IPR004046">
    <property type="entry name" value="GST_C"/>
</dbReference>
<dbReference type="InterPro" id="IPR036249">
    <property type="entry name" value="Thioredoxin-like_sf"/>
</dbReference>
<dbReference type="GO" id="GO:0004364">
    <property type="term" value="F:glutathione transferase activity"/>
    <property type="evidence" value="ECO:0007669"/>
    <property type="project" value="TreeGrafter"/>
</dbReference>
<evidence type="ECO:0008006" key="5">
    <source>
        <dbReference type="Google" id="ProtNLM"/>
    </source>
</evidence>
<protein>
    <recommendedName>
        <fullName evidence="5">Glutathione S-transferase</fullName>
    </recommendedName>
</protein>
<reference evidence="3" key="1">
    <citation type="journal article" date="2020" name="Fungal Divers.">
        <title>Resolving the Mortierellaceae phylogeny through synthesis of multi-gene phylogenetics and phylogenomics.</title>
        <authorList>
            <person name="Vandepol N."/>
            <person name="Liber J."/>
            <person name="Desiro A."/>
            <person name="Na H."/>
            <person name="Kennedy M."/>
            <person name="Barry K."/>
            <person name="Grigoriev I.V."/>
            <person name="Miller A.N."/>
            <person name="O'Donnell K."/>
            <person name="Stajich J.E."/>
            <person name="Bonito G."/>
        </authorList>
    </citation>
    <scope>NUCLEOTIDE SEQUENCE</scope>
    <source>
        <strain evidence="3">KOD1015</strain>
    </source>
</reference>
<dbReference type="Proteomes" id="UP000780801">
    <property type="component" value="Unassembled WGS sequence"/>
</dbReference>
<dbReference type="PROSITE" id="PS50404">
    <property type="entry name" value="GST_NTER"/>
    <property type="match status" value="1"/>
</dbReference>
<dbReference type="Gene3D" id="1.20.1050.10">
    <property type="match status" value="1"/>
</dbReference>
<dbReference type="OrthoDB" id="414243at2759"/>
<evidence type="ECO:0000313" key="3">
    <source>
        <dbReference type="EMBL" id="KAF9578800.1"/>
    </source>
</evidence>
<dbReference type="PANTHER" id="PTHR11571:SF150">
    <property type="entry name" value="GLUTATHIONE S-TRANSFERASE"/>
    <property type="match status" value="1"/>
</dbReference>
<gene>
    <name evidence="3" type="ORF">BGW38_005235</name>
</gene>
<dbReference type="EMBL" id="JAABOA010003312">
    <property type="protein sequence ID" value="KAF9578800.1"/>
    <property type="molecule type" value="Genomic_DNA"/>
</dbReference>
<dbReference type="GO" id="GO:0006749">
    <property type="term" value="P:glutathione metabolic process"/>
    <property type="evidence" value="ECO:0007669"/>
    <property type="project" value="TreeGrafter"/>
</dbReference>